<dbReference type="RefSeq" id="WP_188363706.1">
    <property type="nucleotide sequence ID" value="NZ_BAABJF010000011.1"/>
</dbReference>
<dbReference type="EMBL" id="BMEO01000001">
    <property type="protein sequence ID" value="GGF83835.1"/>
    <property type="molecule type" value="Genomic_DNA"/>
</dbReference>
<feature type="chain" id="PRO_5037965269" description="Secreted protein" evidence="1">
    <location>
        <begin position="23"/>
        <end position="183"/>
    </location>
</feature>
<protein>
    <recommendedName>
        <fullName evidence="4">Secreted protein</fullName>
    </recommendedName>
</protein>
<feature type="signal peptide" evidence="1">
    <location>
        <begin position="1"/>
        <end position="22"/>
    </location>
</feature>
<evidence type="ECO:0008006" key="4">
    <source>
        <dbReference type="Google" id="ProtNLM"/>
    </source>
</evidence>
<gene>
    <name evidence="2" type="ORF">GCM10011365_00980</name>
</gene>
<evidence type="ECO:0000313" key="3">
    <source>
        <dbReference type="Proteomes" id="UP000605253"/>
    </source>
</evidence>
<keyword evidence="3" id="KW-1185">Reference proteome</keyword>
<sequence length="183" mass="20207">MHTIQLKLISSLIWIMAMTVHAQSPDGTKTYGDPLDGRYLLTYTPEGVVPSHSQTAFQKGTGNCYYRSLSVPGSLVIPLQLPDDHRIQGIRYEYIDQVVNSSEYVEMSLYTFDHFGLFVNEVTVQSSGYLGLDSQFVAITPAIEVNNALYSYAIELTDSGNFPVNTDLQHCSVSLSMSSVPAP</sequence>
<dbReference type="AlphaFoldDB" id="A0A917CFI2"/>
<comment type="caution">
    <text evidence="2">The sequence shown here is derived from an EMBL/GenBank/DDBJ whole genome shotgun (WGS) entry which is preliminary data.</text>
</comment>
<organism evidence="2 3">
    <name type="scientific">Marinicella pacifica</name>
    <dbReference type="NCBI Taxonomy" id="1171543"/>
    <lineage>
        <taxon>Bacteria</taxon>
        <taxon>Pseudomonadati</taxon>
        <taxon>Pseudomonadota</taxon>
        <taxon>Gammaproteobacteria</taxon>
        <taxon>Lysobacterales</taxon>
        <taxon>Marinicellaceae</taxon>
        <taxon>Marinicella</taxon>
    </lineage>
</organism>
<reference evidence="2" key="2">
    <citation type="submission" date="2020-09" db="EMBL/GenBank/DDBJ databases">
        <authorList>
            <person name="Sun Q."/>
            <person name="Zhou Y."/>
        </authorList>
    </citation>
    <scope>NUCLEOTIDE SEQUENCE</scope>
    <source>
        <strain evidence="2">CGMCC 1.12181</strain>
    </source>
</reference>
<dbReference type="Proteomes" id="UP000605253">
    <property type="component" value="Unassembled WGS sequence"/>
</dbReference>
<name>A0A917CFI2_9GAMM</name>
<evidence type="ECO:0000313" key="2">
    <source>
        <dbReference type="EMBL" id="GGF83835.1"/>
    </source>
</evidence>
<reference evidence="2" key="1">
    <citation type="journal article" date="2014" name="Int. J. Syst. Evol. Microbiol.">
        <title>Complete genome sequence of Corynebacterium casei LMG S-19264T (=DSM 44701T), isolated from a smear-ripened cheese.</title>
        <authorList>
            <consortium name="US DOE Joint Genome Institute (JGI-PGF)"/>
            <person name="Walter F."/>
            <person name="Albersmeier A."/>
            <person name="Kalinowski J."/>
            <person name="Ruckert C."/>
        </authorList>
    </citation>
    <scope>NUCLEOTIDE SEQUENCE</scope>
    <source>
        <strain evidence="2">CGMCC 1.12181</strain>
    </source>
</reference>
<keyword evidence="1" id="KW-0732">Signal</keyword>
<proteinExistence type="predicted"/>
<evidence type="ECO:0000256" key="1">
    <source>
        <dbReference type="SAM" id="SignalP"/>
    </source>
</evidence>
<accession>A0A917CFI2</accession>